<dbReference type="GO" id="GO:0003862">
    <property type="term" value="F:3-isopropylmalate dehydrogenase activity"/>
    <property type="evidence" value="ECO:0007669"/>
    <property type="project" value="UniProtKB-EC"/>
</dbReference>
<dbReference type="InterPro" id="IPR050501">
    <property type="entry name" value="ICDH/IPMDH"/>
</dbReference>
<comment type="cofactor">
    <cofactor evidence="2">
        <name>Mg(2+)</name>
        <dbReference type="ChEBI" id="CHEBI:18420"/>
    </cofactor>
</comment>
<evidence type="ECO:0000256" key="6">
    <source>
        <dbReference type="ARBA" id="ARBA00023211"/>
    </source>
</evidence>
<evidence type="ECO:0000259" key="7">
    <source>
        <dbReference type="SMART" id="SM01329"/>
    </source>
</evidence>
<dbReference type="PANTHER" id="PTHR43275:SF1">
    <property type="entry name" value="D-MALATE DEHYDROGENASE [DECARBOXYLATING]"/>
    <property type="match status" value="1"/>
</dbReference>
<dbReference type="Gene3D" id="3.40.718.10">
    <property type="entry name" value="Isopropylmalate Dehydrogenase"/>
    <property type="match status" value="1"/>
</dbReference>
<keyword evidence="5" id="KW-0520">NAD</keyword>
<dbReference type="SUPFAM" id="SSF53659">
    <property type="entry name" value="Isocitrate/Isopropylmalate dehydrogenase-like"/>
    <property type="match status" value="1"/>
</dbReference>
<gene>
    <name evidence="8" type="ORF">ENQ76_14955</name>
</gene>
<dbReference type="InterPro" id="IPR024084">
    <property type="entry name" value="IsoPropMal-DH-like_dom"/>
</dbReference>
<keyword evidence="4 8" id="KW-0560">Oxidoreductase</keyword>
<dbReference type="GO" id="GO:0051287">
    <property type="term" value="F:NAD binding"/>
    <property type="evidence" value="ECO:0007669"/>
    <property type="project" value="InterPro"/>
</dbReference>
<comment type="cofactor">
    <cofactor evidence="1">
        <name>Mn(2+)</name>
        <dbReference type="ChEBI" id="CHEBI:29035"/>
    </cofactor>
</comment>
<evidence type="ECO:0000256" key="4">
    <source>
        <dbReference type="ARBA" id="ARBA00023002"/>
    </source>
</evidence>
<dbReference type="SMART" id="SM01329">
    <property type="entry name" value="Iso_dh"/>
    <property type="match status" value="1"/>
</dbReference>
<evidence type="ECO:0000256" key="3">
    <source>
        <dbReference type="ARBA" id="ARBA00022723"/>
    </source>
</evidence>
<sequence>MTKTTKIAAIAGDGIGPEVIREAIRVADVAAPLSGTTCEWTHFPWGTDYYFQHGRMAPADYLDQLAGFDAILLGAVGHPDVQDHVTLNGLLLPIRRRFEQFVCLRPAYLYPGVESPLRNKAPGSIDLFVFRENTEGEYANVGGRVYQHSPHDVAIQTAVFTRRGCERIIRAAFDAAAKRPRKRVCSVTKSNAQGYSMVLWDEVFASVASEYPHIATESLLVDRAVMEFVRRPESFDVVVASNLFGDILTDLAAIIVGSMGLAASGNIDPTRTHPSMFEPVHGSAPDITGKGIANPLAAILSAAMLFEHLQLDAAAQAIHAAVAKVLAENGPRTPDLGGTGTTEQVGAAVAAAVG</sequence>
<evidence type="ECO:0000256" key="5">
    <source>
        <dbReference type="ARBA" id="ARBA00023027"/>
    </source>
</evidence>
<feature type="domain" description="Isopropylmalate dehydrogenase-like" evidence="7">
    <location>
        <begin position="6"/>
        <end position="349"/>
    </location>
</feature>
<dbReference type="EMBL" id="DSOK01000410">
    <property type="protein sequence ID" value="HEN16758.1"/>
    <property type="molecule type" value="Genomic_DNA"/>
</dbReference>
<organism evidence="8">
    <name type="scientific">Schlesneria paludicola</name>
    <dbReference type="NCBI Taxonomy" id="360056"/>
    <lineage>
        <taxon>Bacteria</taxon>
        <taxon>Pseudomonadati</taxon>
        <taxon>Planctomycetota</taxon>
        <taxon>Planctomycetia</taxon>
        <taxon>Planctomycetales</taxon>
        <taxon>Planctomycetaceae</taxon>
        <taxon>Schlesneria</taxon>
    </lineage>
</organism>
<evidence type="ECO:0000313" key="8">
    <source>
        <dbReference type="EMBL" id="HEN16758.1"/>
    </source>
</evidence>
<evidence type="ECO:0000256" key="2">
    <source>
        <dbReference type="ARBA" id="ARBA00001946"/>
    </source>
</evidence>
<dbReference type="GO" id="GO:0000287">
    <property type="term" value="F:magnesium ion binding"/>
    <property type="evidence" value="ECO:0007669"/>
    <property type="project" value="InterPro"/>
</dbReference>
<keyword evidence="6" id="KW-0464">Manganese</keyword>
<dbReference type="NCBIfam" id="NF002898">
    <property type="entry name" value="PRK03437.1"/>
    <property type="match status" value="1"/>
</dbReference>
<protein>
    <submittedName>
        <fullName evidence="8">3-isopropylmalate dehydrogenase</fullName>
        <ecNumber evidence="8">1.1.1.85</ecNumber>
    </submittedName>
</protein>
<dbReference type="Pfam" id="PF00180">
    <property type="entry name" value="Iso_dh"/>
    <property type="match status" value="1"/>
</dbReference>
<reference evidence="8" key="1">
    <citation type="journal article" date="2020" name="mSystems">
        <title>Genome- and Community-Level Interaction Insights into Carbon Utilization and Element Cycling Functions of Hydrothermarchaeota in Hydrothermal Sediment.</title>
        <authorList>
            <person name="Zhou Z."/>
            <person name="Liu Y."/>
            <person name="Xu W."/>
            <person name="Pan J."/>
            <person name="Luo Z.H."/>
            <person name="Li M."/>
        </authorList>
    </citation>
    <scope>NUCLEOTIDE SEQUENCE [LARGE SCALE GENOMIC DNA]</scope>
    <source>
        <strain evidence="8">SpSt-339</strain>
    </source>
</reference>
<dbReference type="EC" id="1.1.1.85" evidence="8"/>
<dbReference type="PANTHER" id="PTHR43275">
    <property type="entry name" value="D-MALATE DEHYDROGENASE [DECARBOXYLATING]"/>
    <property type="match status" value="1"/>
</dbReference>
<comment type="caution">
    <text evidence="8">The sequence shown here is derived from an EMBL/GenBank/DDBJ whole genome shotgun (WGS) entry which is preliminary data.</text>
</comment>
<dbReference type="InterPro" id="IPR019818">
    <property type="entry name" value="IsoCit/isopropylmalate_DH_CS"/>
</dbReference>
<name>A0A7C2K2B6_9PLAN</name>
<dbReference type="AlphaFoldDB" id="A0A7C2K2B6"/>
<keyword evidence="3" id="KW-0479">Metal-binding</keyword>
<accession>A0A7C2K2B6</accession>
<proteinExistence type="predicted"/>
<evidence type="ECO:0000256" key="1">
    <source>
        <dbReference type="ARBA" id="ARBA00001936"/>
    </source>
</evidence>
<dbReference type="PROSITE" id="PS00470">
    <property type="entry name" value="IDH_IMDH"/>
    <property type="match status" value="1"/>
</dbReference>